<dbReference type="AlphaFoldDB" id="B3S0R4"/>
<evidence type="ECO:0000256" key="1">
    <source>
        <dbReference type="ARBA" id="ARBA00004141"/>
    </source>
</evidence>
<dbReference type="Pfam" id="PF08449">
    <property type="entry name" value="UAA"/>
    <property type="match status" value="1"/>
</dbReference>
<protein>
    <recommendedName>
        <fullName evidence="7">Adenosine 3'-phospho 5'-phosphosulfate transporter 1</fullName>
    </recommendedName>
</protein>
<evidence type="ECO:0000313" key="9">
    <source>
        <dbReference type="EMBL" id="EDV24054.1"/>
    </source>
</evidence>
<feature type="transmembrane region" description="Helical" evidence="8">
    <location>
        <begin position="190"/>
        <end position="217"/>
    </location>
</feature>
<keyword evidence="4 8" id="KW-0812">Transmembrane</keyword>
<dbReference type="KEGG" id="tad:TRIADDRAFT_27148"/>
<dbReference type="PANTHER" id="PTHR10778:SF13">
    <property type="entry name" value="ADENOSINE 3'-PHOSPHO 5'-PHOSPHOSULFATE TRANSPORTER 1"/>
    <property type="match status" value="1"/>
</dbReference>
<evidence type="ECO:0000313" key="10">
    <source>
        <dbReference type="Proteomes" id="UP000009022"/>
    </source>
</evidence>
<gene>
    <name evidence="9" type="ORF">TRIADDRAFT_27148</name>
</gene>
<feature type="non-terminal residue" evidence="9">
    <location>
        <position position="1"/>
    </location>
</feature>
<proteinExistence type="inferred from homology"/>
<dbReference type="GO" id="GO:0005789">
    <property type="term" value="C:endoplasmic reticulum membrane"/>
    <property type="evidence" value="ECO:0000318"/>
    <property type="project" value="GO_Central"/>
</dbReference>
<organism evidence="9 10">
    <name type="scientific">Trichoplax adhaerens</name>
    <name type="common">Trichoplax reptans</name>
    <dbReference type="NCBI Taxonomy" id="10228"/>
    <lineage>
        <taxon>Eukaryota</taxon>
        <taxon>Metazoa</taxon>
        <taxon>Placozoa</taxon>
        <taxon>Uniplacotomia</taxon>
        <taxon>Trichoplacea</taxon>
        <taxon>Trichoplacidae</taxon>
        <taxon>Trichoplax</taxon>
    </lineage>
</organism>
<dbReference type="InterPro" id="IPR013657">
    <property type="entry name" value="SCL35B1-4/HUT1"/>
</dbReference>
<dbReference type="eggNOG" id="KOG1581">
    <property type="taxonomic scope" value="Eukaryota"/>
</dbReference>
<dbReference type="RefSeq" id="XP_002113580.1">
    <property type="nucleotide sequence ID" value="XM_002113544.1"/>
</dbReference>
<dbReference type="InParanoid" id="B3S0R4"/>
<evidence type="ECO:0000256" key="5">
    <source>
        <dbReference type="ARBA" id="ARBA00022989"/>
    </source>
</evidence>
<dbReference type="GO" id="GO:0000139">
    <property type="term" value="C:Golgi membrane"/>
    <property type="evidence" value="ECO:0000318"/>
    <property type="project" value="GO_Central"/>
</dbReference>
<dbReference type="OMA" id="KIMTQHY"/>
<dbReference type="PhylomeDB" id="B3S0R4"/>
<dbReference type="HOGENOM" id="CLU_036019_3_1_1"/>
<evidence type="ECO:0000256" key="3">
    <source>
        <dbReference type="ARBA" id="ARBA00022448"/>
    </source>
</evidence>
<evidence type="ECO:0000256" key="7">
    <source>
        <dbReference type="ARBA" id="ARBA00039668"/>
    </source>
</evidence>
<keyword evidence="3" id="KW-0813">Transport</keyword>
<keyword evidence="5 8" id="KW-1133">Transmembrane helix</keyword>
<sequence>RLLFCALGLQISFLLWGILQERVMTIDYDGRKFKNSQFLVFMNRAMSLLVSWSVIKYSRAKDDIAPMYKYSYASFSNIMSSWCQYEALKFVSFPSQVICKASKVIPVMIMGKIVSNRSYPYYEYCTSVLLSIGVSAFLLDAHHLDHHPITKTTLSGTILMLVYISFDSFTSNWQEQLYKKYNMSSVQMMFGVNVFSTALTLVSLLTQGTLPACIAFMMSNSSFAVHVIMLSTCASIGQLFIFYTISCYGALIFTIIMTVRQALSILLSCLIYHHTVTVQGGIGMTIVFLALFLRIYAKKRTARAKTVT</sequence>
<dbReference type="Proteomes" id="UP000009022">
    <property type="component" value="Unassembled WGS sequence"/>
</dbReference>
<name>B3S0R4_TRIAD</name>
<dbReference type="GO" id="GO:0046964">
    <property type="term" value="F:3'-phosphoadenosine 5'-phosphosulfate transmembrane transporter activity"/>
    <property type="evidence" value="ECO:0000318"/>
    <property type="project" value="GO_Central"/>
</dbReference>
<evidence type="ECO:0000256" key="4">
    <source>
        <dbReference type="ARBA" id="ARBA00022692"/>
    </source>
</evidence>
<reference evidence="9 10" key="1">
    <citation type="journal article" date="2008" name="Nature">
        <title>The Trichoplax genome and the nature of placozoans.</title>
        <authorList>
            <person name="Srivastava M."/>
            <person name="Begovic E."/>
            <person name="Chapman J."/>
            <person name="Putnam N.H."/>
            <person name="Hellsten U."/>
            <person name="Kawashima T."/>
            <person name="Kuo A."/>
            <person name="Mitros T."/>
            <person name="Salamov A."/>
            <person name="Carpenter M.L."/>
            <person name="Signorovitch A.Y."/>
            <person name="Moreno M.A."/>
            <person name="Kamm K."/>
            <person name="Grimwood J."/>
            <person name="Schmutz J."/>
            <person name="Shapiro H."/>
            <person name="Grigoriev I.V."/>
            <person name="Buss L.W."/>
            <person name="Schierwater B."/>
            <person name="Dellaporta S.L."/>
            <person name="Rokhsar D.S."/>
        </authorList>
    </citation>
    <scope>NUCLEOTIDE SEQUENCE [LARGE SCALE GENOMIC DNA]</scope>
    <source>
        <strain evidence="9 10">Grell-BS-1999</strain>
    </source>
</reference>
<comment type="similarity">
    <text evidence="2">Belongs to the nucleotide-sugar transporter family. SLC35B subfamily.</text>
</comment>
<comment type="subcellular location">
    <subcellularLocation>
        <location evidence="1">Membrane</location>
        <topology evidence="1">Multi-pass membrane protein</topology>
    </subcellularLocation>
</comment>
<dbReference type="GeneID" id="6754792"/>
<feature type="transmembrane region" description="Helical" evidence="8">
    <location>
        <begin position="279"/>
        <end position="297"/>
    </location>
</feature>
<dbReference type="PANTHER" id="PTHR10778">
    <property type="entry name" value="SOLUTE CARRIER FAMILY 35 MEMBER B"/>
    <property type="match status" value="1"/>
</dbReference>
<keyword evidence="10" id="KW-1185">Reference proteome</keyword>
<dbReference type="STRING" id="10228.B3S0R4"/>
<evidence type="ECO:0000256" key="8">
    <source>
        <dbReference type="SAM" id="Phobius"/>
    </source>
</evidence>
<dbReference type="GO" id="GO:0046963">
    <property type="term" value="P:3'-phosphoadenosine 5'-phosphosulfate transport"/>
    <property type="evidence" value="ECO:0000318"/>
    <property type="project" value="GO_Central"/>
</dbReference>
<dbReference type="GO" id="GO:0055085">
    <property type="term" value="P:transmembrane transport"/>
    <property type="evidence" value="ECO:0000318"/>
    <property type="project" value="GO_Central"/>
</dbReference>
<dbReference type="OrthoDB" id="10035043at2759"/>
<keyword evidence="6 8" id="KW-0472">Membrane</keyword>
<evidence type="ECO:0000256" key="2">
    <source>
        <dbReference type="ARBA" id="ARBA00010694"/>
    </source>
</evidence>
<accession>B3S0R4</accession>
<dbReference type="EMBL" id="DS985246">
    <property type="protein sequence ID" value="EDV24054.1"/>
    <property type="molecule type" value="Genomic_DNA"/>
</dbReference>
<dbReference type="CTD" id="6754792"/>
<evidence type="ECO:0000256" key="6">
    <source>
        <dbReference type="ARBA" id="ARBA00023136"/>
    </source>
</evidence>